<evidence type="ECO:0000259" key="2">
    <source>
        <dbReference type="Pfam" id="PF09557"/>
    </source>
</evidence>
<organism evidence="3 4">
    <name type="scientific">Nibrella saemangeumensis</name>
    <dbReference type="NCBI Taxonomy" id="1084526"/>
    <lineage>
        <taxon>Bacteria</taxon>
        <taxon>Pseudomonadati</taxon>
        <taxon>Bacteroidota</taxon>
        <taxon>Cytophagia</taxon>
        <taxon>Cytophagales</taxon>
        <taxon>Spirosomataceae</taxon>
        <taxon>Nibrella</taxon>
    </lineage>
</organism>
<name>A0ABP8MKN2_9BACT</name>
<dbReference type="InterPro" id="IPR052967">
    <property type="entry name" value="Stress_Response_Assoc"/>
</dbReference>
<evidence type="ECO:0000256" key="1">
    <source>
        <dbReference type="SAM" id="MobiDB-lite"/>
    </source>
</evidence>
<feature type="region of interest" description="Disordered" evidence="1">
    <location>
        <begin position="344"/>
        <end position="399"/>
    </location>
</feature>
<protein>
    <recommendedName>
        <fullName evidence="2">DUF2382 domain-containing protein</fullName>
    </recommendedName>
</protein>
<dbReference type="Pfam" id="PF09557">
    <property type="entry name" value="DUF2382"/>
    <property type="match status" value="1"/>
</dbReference>
<dbReference type="InterPro" id="IPR019060">
    <property type="entry name" value="DUF2382"/>
</dbReference>
<feature type="domain" description="DUF2382" evidence="2">
    <location>
        <begin position="231"/>
        <end position="340"/>
    </location>
</feature>
<accession>A0ABP8MKN2</accession>
<gene>
    <name evidence="3" type="ORF">GCM10023189_12490</name>
</gene>
<feature type="compositionally biased region" description="Basic and acidic residues" evidence="1">
    <location>
        <begin position="78"/>
        <end position="92"/>
    </location>
</feature>
<feature type="compositionally biased region" description="Polar residues" evidence="1">
    <location>
        <begin position="357"/>
        <end position="373"/>
    </location>
</feature>
<feature type="compositionally biased region" description="Basic and acidic residues" evidence="1">
    <location>
        <begin position="344"/>
        <end position="356"/>
    </location>
</feature>
<feature type="compositionally biased region" description="Basic and acidic residues" evidence="1">
    <location>
        <begin position="374"/>
        <end position="399"/>
    </location>
</feature>
<evidence type="ECO:0000313" key="3">
    <source>
        <dbReference type="EMBL" id="GAA4451011.1"/>
    </source>
</evidence>
<feature type="region of interest" description="Disordered" evidence="1">
    <location>
        <begin position="31"/>
        <end position="109"/>
    </location>
</feature>
<evidence type="ECO:0000313" key="4">
    <source>
        <dbReference type="Proteomes" id="UP001501175"/>
    </source>
</evidence>
<dbReference type="Proteomes" id="UP001501175">
    <property type="component" value="Unassembled WGS sequence"/>
</dbReference>
<feature type="compositionally biased region" description="Low complexity" evidence="1">
    <location>
        <begin position="38"/>
        <end position="60"/>
    </location>
</feature>
<proteinExistence type="predicted"/>
<dbReference type="EMBL" id="BAABHD010000012">
    <property type="protein sequence ID" value="GAA4451011.1"/>
    <property type="molecule type" value="Genomic_DNA"/>
</dbReference>
<keyword evidence="4" id="KW-1185">Reference proteome</keyword>
<sequence>MAQTVVGIFDNASDAQHAVEKLVDKGYNRSDIDMSAQSDSSYSGGTNYSGTSDYSDSTSGIPDRHRNTSGTWGEEVADDTKDTIDHTGDHFRDRHKNTSGTWGEEVADDTKDVGSGIGDFFRSLFGGSDDNDDYKKYNEVGRRGCVVAVHVSSMDEAERVADILDDCGAVNVDERAGQYWSGSTSGSDMTTGSGYTAGSGMTTNAFADTDVTNRDFDRTNRDSDHTDRSIPIIEEQMNVGKREVETGGARIRSRIVERPVEENLRLRTEHVHVERNPVDRPTSESDLNTFKEEQIELTERAEVPVVNKEARVVEEVRLTKDVEERQETVRDTVRKTEVDVDQIPGKDTRWTDDANRTTDSYRSGDTYNTGTSDDTFRSDDITKRDDTYRDDTNRRTDNF</sequence>
<dbReference type="PANTHER" id="PTHR38463">
    <property type="entry name" value="STRESS RESPONSE PROTEIN YSNF"/>
    <property type="match status" value="1"/>
</dbReference>
<reference evidence="4" key="1">
    <citation type="journal article" date="2019" name="Int. J. Syst. Evol. Microbiol.">
        <title>The Global Catalogue of Microorganisms (GCM) 10K type strain sequencing project: providing services to taxonomists for standard genome sequencing and annotation.</title>
        <authorList>
            <consortium name="The Broad Institute Genomics Platform"/>
            <consortium name="The Broad Institute Genome Sequencing Center for Infectious Disease"/>
            <person name="Wu L."/>
            <person name="Ma J."/>
        </authorList>
    </citation>
    <scope>NUCLEOTIDE SEQUENCE [LARGE SCALE GENOMIC DNA]</scope>
    <source>
        <strain evidence="4">JCM 17927</strain>
    </source>
</reference>
<dbReference type="RefSeq" id="WP_345241664.1">
    <property type="nucleotide sequence ID" value="NZ_BAABHD010000012.1"/>
</dbReference>
<dbReference type="PANTHER" id="PTHR38463:SF1">
    <property type="entry name" value="STRESS RESPONSE PROTEIN YSNF"/>
    <property type="match status" value="1"/>
</dbReference>
<comment type="caution">
    <text evidence="3">The sequence shown here is derived from an EMBL/GenBank/DDBJ whole genome shotgun (WGS) entry which is preliminary data.</text>
</comment>